<protein>
    <recommendedName>
        <fullName evidence="3">DUF1905 domain-containing protein</fullName>
    </recommendedName>
</protein>
<dbReference type="InterPro" id="IPR015018">
    <property type="entry name" value="DUF1905"/>
</dbReference>
<dbReference type="STRING" id="446465.Bfae_06800"/>
<dbReference type="Pfam" id="PF08922">
    <property type="entry name" value="DUF1905"/>
    <property type="match status" value="1"/>
</dbReference>
<evidence type="ECO:0008006" key="3">
    <source>
        <dbReference type="Google" id="ProtNLM"/>
    </source>
</evidence>
<sequence length="179" mass="19597">MAAAPPVSVTGRAEVRAIDERLLLPLPAEASGALPSRGQVAADAVLDGHALSTVIEPDGRQGHWLRIDDELRQALDLRDGAAVEFTLTPTRTWPEPAIPEDFAAALAEADDLEETWASITPMARWEWVRWIGATRSEDTRARRVAVSVDRLRHGARRPCCFNLASCTDPDLSRSGKLRI</sequence>
<dbReference type="HOGENOM" id="CLU_124854_0_0_11"/>
<dbReference type="Proteomes" id="UP000001919">
    <property type="component" value="Chromosome"/>
</dbReference>
<dbReference type="AlphaFoldDB" id="C7MIB6"/>
<reference evidence="1 2" key="1">
    <citation type="journal article" date="2009" name="Stand. Genomic Sci.">
        <title>Complete genome sequence of Brachybacterium faecium type strain (Schefferle 6-10).</title>
        <authorList>
            <person name="Lapidus A."/>
            <person name="Pukall R."/>
            <person name="Labuttii K."/>
            <person name="Copeland A."/>
            <person name="Del Rio T.G."/>
            <person name="Nolan M."/>
            <person name="Chen F."/>
            <person name="Lucas S."/>
            <person name="Tice H."/>
            <person name="Cheng J.F."/>
            <person name="Bruce D."/>
            <person name="Goodwin L."/>
            <person name="Pitluck S."/>
            <person name="Rohde M."/>
            <person name="Goker M."/>
            <person name="Pati A."/>
            <person name="Ivanova N."/>
            <person name="Mavrommatis K."/>
            <person name="Chen A."/>
            <person name="Palaniappan K."/>
            <person name="D'haeseleer P."/>
            <person name="Chain P."/>
            <person name="Bristow J."/>
            <person name="Eisen J.A."/>
            <person name="Markowitz V."/>
            <person name="Hugenholtz P."/>
            <person name="Kyrpides N.C."/>
            <person name="Klenk H.P."/>
        </authorList>
    </citation>
    <scope>NUCLEOTIDE SEQUENCE [LARGE SCALE GENOMIC DNA]</scope>
    <source>
        <strain evidence="2">ATCC 43885 / DSM 4810 / JCM 11609 / LMG 19847 / NBRC 14762 / NCIMB 9860 / 6-10</strain>
    </source>
</reference>
<keyword evidence="2" id="KW-1185">Reference proteome</keyword>
<dbReference type="EMBL" id="CP001643">
    <property type="protein sequence ID" value="ACU84542.1"/>
    <property type="molecule type" value="Genomic_DNA"/>
</dbReference>
<dbReference type="OrthoDB" id="9803948at2"/>
<dbReference type="InterPro" id="IPR037079">
    <property type="entry name" value="AF2212/PG0164-like_sf"/>
</dbReference>
<proteinExistence type="predicted"/>
<organism evidence="1 2">
    <name type="scientific">Brachybacterium faecium (strain ATCC 43885 / DSM 4810 / JCM 11609 / LMG 19847 / NBRC 14762 / NCIMB 9860 / 6-10)</name>
    <dbReference type="NCBI Taxonomy" id="446465"/>
    <lineage>
        <taxon>Bacteria</taxon>
        <taxon>Bacillati</taxon>
        <taxon>Actinomycetota</taxon>
        <taxon>Actinomycetes</taxon>
        <taxon>Micrococcales</taxon>
        <taxon>Dermabacteraceae</taxon>
        <taxon>Brachybacterium</taxon>
    </lineage>
</organism>
<name>C7MIB6_BRAFD</name>
<gene>
    <name evidence="1" type="ordered locus">Bfae_06800</name>
</gene>
<evidence type="ECO:0000313" key="2">
    <source>
        <dbReference type="Proteomes" id="UP000001919"/>
    </source>
</evidence>
<dbReference type="Gene3D" id="2.40.30.100">
    <property type="entry name" value="AF2212/PG0164-like"/>
    <property type="match status" value="1"/>
</dbReference>
<dbReference type="KEGG" id="bfa:Bfae_06800"/>
<dbReference type="eggNOG" id="COG4430">
    <property type="taxonomic scope" value="Bacteria"/>
</dbReference>
<dbReference type="PATRIC" id="fig|446465.5.peg.672"/>
<dbReference type="Pfam" id="PF13376">
    <property type="entry name" value="OmdA"/>
    <property type="match status" value="1"/>
</dbReference>
<dbReference type="SUPFAM" id="SSF141694">
    <property type="entry name" value="AF2212/PG0164-like"/>
    <property type="match status" value="1"/>
</dbReference>
<accession>C7MIB6</accession>
<evidence type="ECO:0000313" key="1">
    <source>
        <dbReference type="EMBL" id="ACU84542.1"/>
    </source>
</evidence>